<comment type="caution">
    <text evidence="1">The sequence shown here is derived from an EMBL/GenBank/DDBJ whole genome shotgun (WGS) entry which is preliminary data.</text>
</comment>
<dbReference type="AlphaFoldDB" id="A0A4S4C3K6"/>
<evidence type="ECO:0000313" key="1">
    <source>
        <dbReference type="EMBL" id="THF81670.1"/>
    </source>
</evidence>
<keyword evidence="2" id="KW-1185">Reference proteome</keyword>
<dbReference type="Proteomes" id="UP000310636">
    <property type="component" value="Unassembled WGS sequence"/>
</dbReference>
<accession>A0A4S4C3K6</accession>
<dbReference type="RefSeq" id="WP_136369266.1">
    <property type="nucleotide sequence ID" value="NZ_SSOB01000008.1"/>
</dbReference>
<dbReference type="EMBL" id="SSOB01000008">
    <property type="protein sequence ID" value="THF81670.1"/>
    <property type="molecule type" value="Genomic_DNA"/>
</dbReference>
<proteinExistence type="predicted"/>
<dbReference type="OrthoDB" id="2623343at2"/>
<sequence length="262" mass="29553">MLFAASDLIAIASHTIHGVSKRGCLLKSPVQLPNEKNAHFEGDNLNWLKEIDRRMSDFSHEQHSPNLSIKTLKNDAATTDISLIAQFFLTTTAMHYSNALVHIPTPPEVRETAINEVACHFAKIQYLYREKELFKIQMQNLLPGTECQLKKLHAENRLHPIVKDLFGTPYSSDSHAHNLTKTYQIDCRKIEPFGDEAFDAVWEFIKSSFLKAEGSLTISPASWKMVDELANSTALRYFATKCSSMYLIVDDVTKAVKALLIA</sequence>
<reference evidence="1 2" key="1">
    <citation type="submission" date="2019-04" db="EMBL/GenBank/DDBJ databases">
        <title>Cohnella sp. nov. isolated from preserved vegetables.</title>
        <authorList>
            <person name="Lin S.-Y."/>
            <person name="Hung M.-H."/>
            <person name="Young C.-C."/>
        </authorList>
    </citation>
    <scope>NUCLEOTIDE SEQUENCE [LARGE SCALE GENOMIC DNA]</scope>
    <source>
        <strain evidence="1 2">CC-MHH1044</strain>
    </source>
</reference>
<organism evidence="1 2">
    <name type="scientific">Cohnella fermenti</name>
    <dbReference type="NCBI Taxonomy" id="2565925"/>
    <lineage>
        <taxon>Bacteria</taxon>
        <taxon>Bacillati</taxon>
        <taxon>Bacillota</taxon>
        <taxon>Bacilli</taxon>
        <taxon>Bacillales</taxon>
        <taxon>Paenibacillaceae</taxon>
        <taxon>Cohnella</taxon>
    </lineage>
</organism>
<name>A0A4S4C3K6_9BACL</name>
<protein>
    <submittedName>
        <fullName evidence="1">Uncharacterized protein</fullName>
    </submittedName>
</protein>
<gene>
    <name evidence="1" type="ORF">E6C55_08040</name>
</gene>
<evidence type="ECO:0000313" key="2">
    <source>
        <dbReference type="Proteomes" id="UP000310636"/>
    </source>
</evidence>